<dbReference type="Pfam" id="PF01551">
    <property type="entry name" value="Peptidase_M23"/>
    <property type="match status" value="1"/>
</dbReference>
<evidence type="ECO:0000256" key="1">
    <source>
        <dbReference type="SAM" id="Phobius"/>
    </source>
</evidence>
<dbReference type="CDD" id="cd12797">
    <property type="entry name" value="M23_peptidase"/>
    <property type="match status" value="1"/>
</dbReference>
<dbReference type="InterPro" id="IPR016047">
    <property type="entry name" value="M23ase_b-sheet_dom"/>
</dbReference>
<dbReference type="SUPFAM" id="SSF51261">
    <property type="entry name" value="Duplicated hybrid motif"/>
    <property type="match status" value="1"/>
</dbReference>
<dbReference type="KEGG" id="wna:KA717_22345"/>
<dbReference type="AlphaFoldDB" id="A0A977PU67"/>
<keyword evidence="1" id="KW-1133">Transmembrane helix</keyword>
<dbReference type="PANTHER" id="PTHR21666">
    <property type="entry name" value="PEPTIDASE-RELATED"/>
    <property type="match status" value="1"/>
</dbReference>
<name>A0A977PU67_9CYAN</name>
<evidence type="ECO:0000259" key="2">
    <source>
        <dbReference type="Pfam" id="PF01551"/>
    </source>
</evidence>
<proteinExistence type="predicted"/>
<dbReference type="PANTHER" id="PTHR21666:SF293">
    <property type="entry name" value="SLL1488 PROTEIN"/>
    <property type="match status" value="1"/>
</dbReference>
<dbReference type="Proteomes" id="UP001065613">
    <property type="component" value="Chromosome"/>
</dbReference>
<gene>
    <name evidence="3" type="ORF">KA717_22345</name>
</gene>
<keyword evidence="1" id="KW-0812">Transmembrane</keyword>
<dbReference type="FunFam" id="2.70.70.10:FF:000056">
    <property type="entry name" value="Gll3471 protein"/>
    <property type="match status" value="1"/>
</dbReference>
<keyword evidence="1" id="KW-0472">Membrane</keyword>
<accession>A0A977PU67</accession>
<reference evidence="3" key="1">
    <citation type="submission" date="2021-04" db="EMBL/GenBank/DDBJ databases">
        <title>Genome sequence of Woronichinia naegeliana from Washington state freshwater lake bloom.</title>
        <authorList>
            <person name="Dreher T.W."/>
        </authorList>
    </citation>
    <scope>NUCLEOTIDE SEQUENCE</scope>
    <source>
        <strain evidence="3">WA131</strain>
    </source>
</reference>
<dbReference type="InterPro" id="IPR011055">
    <property type="entry name" value="Dup_hybrid_motif"/>
</dbReference>
<dbReference type="InterPro" id="IPR050570">
    <property type="entry name" value="Cell_wall_metabolism_enzyme"/>
</dbReference>
<sequence>MQKHHFDNRRMQPRQSSISALGRIVLSGLLTGFVSFGLAPKTSQAQYSPTAVRPSNPWQYASFPVENFQSYTSGFGYRSSPVDGSSQFHYGLDLAAPIGSYVRNWWTGQIVELSDNTACGTMIRVQSGEWQHVYCHLMGRVEISNGTRYLVDREGGIVLQQGQEIPVGARIARVGMSGRTTGPHLHWGLKYDGQFIDPALVLQAMFTQQAAS</sequence>
<dbReference type="EMBL" id="CP073041">
    <property type="protein sequence ID" value="UXE58753.1"/>
    <property type="molecule type" value="Genomic_DNA"/>
</dbReference>
<feature type="domain" description="M23ase beta-sheet core" evidence="2">
    <location>
        <begin position="87"/>
        <end position="198"/>
    </location>
</feature>
<protein>
    <submittedName>
        <fullName evidence="3">M23 family metallopeptidase</fullName>
    </submittedName>
</protein>
<dbReference type="GO" id="GO:0004222">
    <property type="term" value="F:metalloendopeptidase activity"/>
    <property type="evidence" value="ECO:0007669"/>
    <property type="project" value="TreeGrafter"/>
</dbReference>
<feature type="transmembrane region" description="Helical" evidence="1">
    <location>
        <begin position="20"/>
        <end position="39"/>
    </location>
</feature>
<evidence type="ECO:0000313" key="3">
    <source>
        <dbReference type="EMBL" id="UXE58753.1"/>
    </source>
</evidence>
<dbReference type="Gene3D" id="2.70.70.10">
    <property type="entry name" value="Glucose Permease (Domain IIA)"/>
    <property type="match status" value="1"/>
</dbReference>
<organism evidence="3">
    <name type="scientific">Woronichinia naegeliana WA131</name>
    <dbReference type="NCBI Taxonomy" id="2824559"/>
    <lineage>
        <taxon>Bacteria</taxon>
        <taxon>Bacillati</taxon>
        <taxon>Cyanobacteriota</taxon>
        <taxon>Cyanophyceae</taxon>
        <taxon>Synechococcales</taxon>
        <taxon>Coelosphaeriaceae</taxon>
        <taxon>Woronichinia</taxon>
    </lineage>
</organism>